<accession>A0A0A9EHB5</accession>
<dbReference type="AlphaFoldDB" id="A0A0A9EHB5"/>
<reference evidence="1" key="2">
    <citation type="journal article" date="2015" name="Data Brief">
        <title>Shoot transcriptome of the giant reed, Arundo donax.</title>
        <authorList>
            <person name="Barrero R.A."/>
            <person name="Guerrero F.D."/>
            <person name="Moolhuijzen P."/>
            <person name="Goolsby J.A."/>
            <person name="Tidwell J."/>
            <person name="Bellgard S.E."/>
            <person name="Bellgard M.I."/>
        </authorList>
    </citation>
    <scope>NUCLEOTIDE SEQUENCE</scope>
    <source>
        <tissue evidence="1">Shoot tissue taken approximately 20 cm above the soil surface</tissue>
    </source>
</reference>
<reference evidence="1" key="1">
    <citation type="submission" date="2014-09" db="EMBL/GenBank/DDBJ databases">
        <authorList>
            <person name="Magalhaes I.L.F."/>
            <person name="Oliveira U."/>
            <person name="Santos F.R."/>
            <person name="Vidigal T.H.D.A."/>
            <person name="Brescovit A.D."/>
            <person name="Santos A.J."/>
        </authorList>
    </citation>
    <scope>NUCLEOTIDE SEQUENCE</scope>
    <source>
        <tissue evidence="1">Shoot tissue taken approximately 20 cm above the soil surface</tissue>
    </source>
</reference>
<dbReference type="EMBL" id="GBRH01199472">
    <property type="protein sequence ID" value="JAD98423.1"/>
    <property type="molecule type" value="Transcribed_RNA"/>
</dbReference>
<sequence>MWSLNLVAHKLQKDYNLAKTPGLL</sequence>
<evidence type="ECO:0000313" key="1">
    <source>
        <dbReference type="EMBL" id="JAD98423.1"/>
    </source>
</evidence>
<proteinExistence type="predicted"/>
<name>A0A0A9EHB5_ARUDO</name>
<protein>
    <submittedName>
        <fullName evidence="1">Uncharacterized protein</fullName>
    </submittedName>
</protein>
<organism evidence="1">
    <name type="scientific">Arundo donax</name>
    <name type="common">Giant reed</name>
    <name type="synonym">Donax arundinaceus</name>
    <dbReference type="NCBI Taxonomy" id="35708"/>
    <lineage>
        <taxon>Eukaryota</taxon>
        <taxon>Viridiplantae</taxon>
        <taxon>Streptophyta</taxon>
        <taxon>Embryophyta</taxon>
        <taxon>Tracheophyta</taxon>
        <taxon>Spermatophyta</taxon>
        <taxon>Magnoliopsida</taxon>
        <taxon>Liliopsida</taxon>
        <taxon>Poales</taxon>
        <taxon>Poaceae</taxon>
        <taxon>PACMAD clade</taxon>
        <taxon>Arundinoideae</taxon>
        <taxon>Arundineae</taxon>
        <taxon>Arundo</taxon>
    </lineage>
</organism>